<evidence type="ECO:0000313" key="1">
    <source>
        <dbReference type="EMBL" id="UPL04352.1"/>
    </source>
</evidence>
<organism evidence="1 2">
    <name type="scientific">Fusarium solani subsp. cucurbitae</name>
    <name type="common">Neocosmosporum cucurbitae</name>
    <dbReference type="NCBI Taxonomy" id="2747967"/>
    <lineage>
        <taxon>Eukaryota</taxon>
        <taxon>Fungi</taxon>
        <taxon>Dikarya</taxon>
        <taxon>Ascomycota</taxon>
        <taxon>Pezizomycotina</taxon>
        <taxon>Sordariomycetes</taxon>
        <taxon>Hypocreomycetidae</taxon>
        <taxon>Hypocreales</taxon>
        <taxon>Nectriaceae</taxon>
        <taxon>Fusarium</taxon>
        <taxon>Fusarium solani species complex</taxon>
    </lineage>
</organism>
<dbReference type="EMBL" id="CP090041">
    <property type="protein sequence ID" value="UPL04352.1"/>
    <property type="molecule type" value="Genomic_DNA"/>
</dbReference>
<sequence length="332" mass="37443">MLTTPSPRVLYEHIDDVERLDYYKPGGYHPVEIGDHLHQRYRVVHKLGYGTFSTTWLAQDETLSKYVAVKVDTADSDQKEVDILTHLSNPTLQDGNRGKELILPMLDRFSVHGPNGTHPCFVTAPARCSLADAKEASGSRLFQLPVARSLAAQLAIAVAYTHKRGLVHGDLHLGNILLQLPSTLDQLSDKQLYDQFDPPDPEPVLWLGDASEKVPLSESKLLLADFGTAFYPAQESRLRSYTPLEIRPPETRFEPTTPLSFASDIWSLACTIWAIVGQRPFLDSFLLNQDDATRDQVDALGRLPPEWWEKWEARSKSFIEDGRPKEDRSPWS</sequence>
<evidence type="ECO:0000313" key="2">
    <source>
        <dbReference type="Proteomes" id="UP000830768"/>
    </source>
</evidence>
<reference evidence="1" key="1">
    <citation type="submission" date="2021-11" db="EMBL/GenBank/DDBJ databases">
        <title>Fusarium solani-melongenae Genome sequencing and assembly.</title>
        <authorList>
            <person name="Xie S."/>
            <person name="Huang L."/>
            <person name="Zhang X."/>
        </authorList>
    </citation>
    <scope>NUCLEOTIDE SEQUENCE</scope>
    <source>
        <strain evidence="1">CRI 24-3</strain>
    </source>
</reference>
<name>A0ACD3ZT23_FUSSC</name>
<proteinExistence type="predicted"/>
<protein>
    <submittedName>
        <fullName evidence="1">Uncharacterized protein</fullName>
    </submittedName>
</protein>
<gene>
    <name evidence="1" type="ORF">LCI18_015286</name>
</gene>
<dbReference type="Proteomes" id="UP000830768">
    <property type="component" value="Chromosome 13"/>
</dbReference>
<accession>A0ACD3ZT23</accession>
<keyword evidence="2" id="KW-1185">Reference proteome</keyword>